<dbReference type="EMBL" id="JAUJEA010000009">
    <property type="protein sequence ID" value="MDN5204052.1"/>
    <property type="molecule type" value="Genomic_DNA"/>
</dbReference>
<dbReference type="Pfam" id="PF00213">
    <property type="entry name" value="OSCP"/>
    <property type="match status" value="1"/>
</dbReference>
<reference evidence="8" key="1">
    <citation type="submission" date="2023-06" db="EMBL/GenBank/DDBJ databases">
        <title>Genomic of Parafulvivirga corallium.</title>
        <authorList>
            <person name="Wang G."/>
        </authorList>
    </citation>
    <scope>NUCLEOTIDE SEQUENCE</scope>
    <source>
        <strain evidence="8">BMA10</strain>
    </source>
</reference>
<dbReference type="HAMAP" id="MF_01416">
    <property type="entry name" value="ATP_synth_delta_bact"/>
    <property type="match status" value="1"/>
</dbReference>
<evidence type="ECO:0000256" key="2">
    <source>
        <dbReference type="ARBA" id="ARBA00022448"/>
    </source>
</evidence>
<dbReference type="RefSeq" id="WP_346754076.1">
    <property type="nucleotide sequence ID" value="NZ_JAUJEA010000009.1"/>
</dbReference>
<comment type="similarity">
    <text evidence="7">Belongs to the ATPase delta chain family.</text>
</comment>
<protein>
    <recommendedName>
        <fullName evidence="7">ATP synthase subunit delta</fullName>
    </recommendedName>
    <alternativeName>
        <fullName evidence="7">ATP synthase F(1) sector subunit delta</fullName>
    </alternativeName>
    <alternativeName>
        <fullName evidence="7">F-type ATPase subunit delta</fullName>
        <shortName evidence="7">F-ATPase subunit delta</shortName>
    </alternativeName>
</protein>
<keyword evidence="5 7" id="KW-0472">Membrane</keyword>
<dbReference type="InterPro" id="IPR000711">
    <property type="entry name" value="ATPase_OSCP/dsu"/>
</dbReference>
<name>A0ABT8KTG1_9BACT</name>
<evidence type="ECO:0000256" key="7">
    <source>
        <dbReference type="HAMAP-Rule" id="MF_01416"/>
    </source>
</evidence>
<sequence length="185" mass="21258">MSEIRIATRYAKSLLELAEEKGVLEEVHDDMVLFGEVCEDNRNFLLMLQNPIINHDKKLSILQSLFSKRFHELTLAIFELITNKNREAVLPAIARQFHVQYNIHKGIESAKVITTFPLTKELRKSFEDVVASMTGKKVELIEEVSNDIVGGFILKIGDRQIDESISGKLKELKLKFSHNPYLKEF</sequence>
<keyword evidence="9" id="KW-1185">Reference proteome</keyword>
<keyword evidence="7" id="KW-0139">CF(1)</keyword>
<evidence type="ECO:0000256" key="1">
    <source>
        <dbReference type="ARBA" id="ARBA00004370"/>
    </source>
</evidence>
<evidence type="ECO:0000313" key="9">
    <source>
        <dbReference type="Proteomes" id="UP001172082"/>
    </source>
</evidence>
<dbReference type="Gene3D" id="1.10.520.20">
    <property type="entry name" value="N-terminal domain of the delta subunit of the F1F0-ATP synthase"/>
    <property type="match status" value="1"/>
</dbReference>
<evidence type="ECO:0000256" key="5">
    <source>
        <dbReference type="ARBA" id="ARBA00023136"/>
    </source>
</evidence>
<accession>A0ABT8KTG1</accession>
<comment type="function">
    <text evidence="7">F(1)F(0) ATP synthase produces ATP from ADP in the presence of a proton or sodium gradient. F-type ATPases consist of two structural domains, F(1) containing the extramembraneous catalytic core and F(0) containing the membrane proton channel, linked together by a central stalk and a peripheral stalk. During catalysis, ATP synthesis in the catalytic domain of F(1) is coupled via a rotary mechanism of the central stalk subunits to proton translocation.</text>
</comment>
<dbReference type="SUPFAM" id="SSF47928">
    <property type="entry name" value="N-terminal domain of the delta subunit of the F1F0-ATP synthase"/>
    <property type="match status" value="1"/>
</dbReference>
<organism evidence="8 9">
    <name type="scientific">Splendidivirga corallicola</name>
    <dbReference type="NCBI Taxonomy" id="3051826"/>
    <lineage>
        <taxon>Bacteria</taxon>
        <taxon>Pseudomonadati</taxon>
        <taxon>Bacteroidota</taxon>
        <taxon>Cytophagia</taxon>
        <taxon>Cytophagales</taxon>
        <taxon>Splendidivirgaceae</taxon>
        <taxon>Splendidivirga</taxon>
    </lineage>
</organism>
<keyword evidence="7" id="KW-1003">Cell membrane</keyword>
<evidence type="ECO:0000256" key="3">
    <source>
        <dbReference type="ARBA" id="ARBA00022781"/>
    </source>
</evidence>
<comment type="caution">
    <text evidence="8">The sequence shown here is derived from an EMBL/GenBank/DDBJ whole genome shotgun (WGS) entry which is preliminary data.</text>
</comment>
<keyword evidence="4 7" id="KW-0406">Ion transport</keyword>
<keyword evidence="3 7" id="KW-0375">Hydrogen ion transport</keyword>
<comment type="subcellular location">
    <subcellularLocation>
        <location evidence="7">Cell membrane</location>
        <topology evidence="7">Peripheral membrane protein</topology>
    </subcellularLocation>
    <subcellularLocation>
        <location evidence="1">Membrane</location>
    </subcellularLocation>
</comment>
<dbReference type="InterPro" id="IPR026015">
    <property type="entry name" value="ATP_synth_OSCP/delta_N_sf"/>
</dbReference>
<evidence type="ECO:0000313" key="8">
    <source>
        <dbReference type="EMBL" id="MDN5204052.1"/>
    </source>
</evidence>
<evidence type="ECO:0000256" key="4">
    <source>
        <dbReference type="ARBA" id="ARBA00023065"/>
    </source>
</evidence>
<dbReference type="PANTHER" id="PTHR11910">
    <property type="entry name" value="ATP SYNTHASE DELTA CHAIN"/>
    <property type="match status" value="1"/>
</dbReference>
<dbReference type="PRINTS" id="PR00125">
    <property type="entry name" value="ATPASEDELTA"/>
</dbReference>
<gene>
    <name evidence="7 8" type="primary">atpH</name>
    <name evidence="8" type="ORF">QQ008_21855</name>
</gene>
<dbReference type="Proteomes" id="UP001172082">
    <property type="component" value="Unassembled WGS sequence"/>
</dbReference>
<keyword evidence="2 7" id="KW-0813">Transport</keyword>
<comment type="function">
    <text evidence="7">This protein is part of the stalk that links CF(0) to CF(1). It either transmits conformational changes from CF(0) to CF(1) or is implicated in proton conduction.</text>
</comment>
<evidence type="ECO:0000256" key="6">
    <source>
        <dbReference type="ARBA" id="ARBA00023310"/>
    </source>
</evidence>
<keyword evidence="6 7" id="KW-0066">ATP synthesis</keyword>
<dbReference type="NCBIfam" id="TIGR01145">
    <property type="entry name" value="ATP_synt_delta"/>
    <property type="match status" value="1"/>
</dbReference>
<proteinExistence type="inferred from homology"/>